<dbReference type="GO" id="GO:0043190">
    <property type="term" value="C:ATP-binding cassette (ABC) transporter complex"/>
    <property type="evidence" value="ECO:0007669"/>
    <property type="project" value="InterPro"/>
</dbReference>
<name>A0A3L8P0N9_9ACTN</name>
<feature type="binding site" evidence="5">
    <location>
        <position position="72"/>
    </location>
    <ligand>
        <name>phosphate</name>
        <dbReference type="ChEBI" id="CHEBI:43474"/>
    </ligand>
</feature>
<dbReference type="EMBL" id="RDBE01000010">
    <property type="protein sequence ID" value="RLV48363.1"/>
    <property type="molecule type" value="Genomic_DNA"/>
</dbReference>
<dbReference type="InterPro" id="IPR024370">
    <property type="entry name" value="PBP_domain"/>
</dbReference>
<dbReference type="GO" id="GO:0035435">
    <property type="term" value="P:phosphate ion transmembrane transport"/>
    <property type="evidence" value="ECO:0007669"/>
    <property type="project" value="InterPro"/>
</dbReference>
<dbReference type="OrthoDB" id="9801510at2"/>
<evidence type="ECO:0000256" key="2">
    <source>
        <dbReference type="ARBA" id="ARBA00022448"/>
    </source>
</evidence>
<feature type="region of interest" description="Disordered" evidence="6">
    <location>
        <begin position="21"/>
        <end position="51"/>
    </location>
</feature>
<dbReference type="AlphaFoldDB" id="A0A3L8P0N9"/>
<evidence type="ECO:0000256" key="6">
    <source>
        <dbReference type="SAM" id="MobiDB-lite"/>
    </source>
</evidence>
<comment type="caution">
    <text evidence="8">The sequence shown here is derived from an EMBL/GenBank/DDBJ whole genome shotgun (WGS) entry which is preliminary data.</text>
</comment>
<dbReference type="Gene3D" id="3.40.190.10">
    <property type="entry name" value="Periplasmic binding protein-like II"/>
    <property type="match status" value="2"/>
</dbReference>
<evidence type="ECO:0000313" key="8">
    <source>
        <dbReference type="EMBL" id="RLV48363.1"/>
    </source>
</evidence>
<evidence type="ECO:0000313" key="9">
    <source>
        <dbReference type="Proteomes" id="UP000281708"/>
    </source>
</evidence>
<protein>
    <recommendedName>
        <fullName evidence="4">Phosphate-binding protein</fullName>
    </recommendedName>
</protein>
<gene>
    <name evidence="8" type="primary">pstS</name>
    <name evidence="8" type="ORF">D9V37_16130</name>
</gene>
<organism evidence="8 9">
    <name type="scientific">Nocardioides mangrovicus</name>
    <dbReference type="NCBI Taxonomy" id="2478913"/>
    <lineage>
        <taxon>Bacteria</taxon>
        <taxon>Bacillati</taxon>
        <taxon>Actinomycetota</taxon>
        <taxon>Actinomycetes</taxon>
        <taxon>Propionibacteriales</taxon>
        <taxon>Nocardioidaceae</taxon>
        <taxon>Nocardioides</taxon>
    </lineage>
</organism>
<keyword evidence="3 4" id="KW-0592">Phosphate transport</keyword>
<evidence type="ECO:0000256" key="4">
    <source>
        <dbReference type="PIRNR" id="PIRNR002756"/>
    </source>
</evidence>
<comment type="similarity">
    <text evidence="1 4">Belongs to the PstS family.</text>
</comment>
<feature type="binding site" evidence="5">
    <location>
        <position position="90"/>
    </location>
    <ligand>
        <name>phosphate</name>
        <dbReference type="ChEBI" id="CHEBI:43474"/>
    </ligand>
</feature>
<feature type="compositionally biased region" description="Low complexity" evidence="6">
    <location>
        <begin position="24"/>
        <end position="43"/>
    </location>
</feature>
<dbReference type="GO" id="GO:0042301">
    <property type="term" value="F:phosphate ion binding"/>
    <property type="evidence" value="ECO:0007669"/>
    <property type="project" value="InterPro"/>
</dbReference>
<reference evidence="8 9" key="1">
    <citation type="submission" date="2018-10" db="EMBL/GenBank/DDBJ databases">
        <title>Marmoricola sp. 4Q3S-7 whole genome shotgun sequence.</title>
        <authorList>
            <person name="Li F."/>
        </authorList>
    </citation>
    <scope>NUCLEOTIDE SEQUENCE [LARGE SCALE GENOMIC DNA]</scope>
    <source>
        <strain evidence="8 9">4Q3S-7</strain>
    </source>
</reference>
<accession>A0A3L8P0N9</accession>
<evidence type="ECO:0000256" key="1">
    <source>
        <dbReference type="ARBA" id="ARBA00008725"/>
    </source>
</evidence>
<evidence type="ECO:0000256" key="5">
    <source>
        <dbReference type="PIRSR" id="PIRSR002756-1"/>
    </source>
</evidence>
<sequence length="358" mass="35947">MVPGVAALALGFALTGCGAGNEGGSSSSSDSSLSGTLSGSGSSAQQTAMQSWRSAFQTKNSKVTVNYDPAGSGAGVEKFNGGGVDFAASDSPLNADAGEIDAAKKRCGGDAIEVPDYISPIAVIYNLKGVDKLQLDPKTVAGIFEGKITTWDDAAIKADNPGVSLPSTKITPVHRSDDSGTTDNFTDYLSQAGGGAWTSPHSKTWPLKSGEAGAQSSGMVAAVTNAEGSIGYVDDSAAGSLSKASIKVGDAYVAPSADAAGKALAASPLDDSRPENDIAVKVDRTTTESGAYPLILASYLIACPTYKDSGKADAVKAFMAYIVSDDGQQAAAKAAGSAPLPSELAKKAQDAVDTIKAG</sequence>
<dbReference type="SUPFAM" id="SSF53850">
    <property type="entry name" value="Periplasmic binding protein-like II"/>
    <property type="match status" value="1"/>
</dbReference>
<keyword evidence="9" id="KW-1185">Reference proteome</keyword>
<keyword evidence="2 4" id="KW-0813">Transport</keyword>
<dbReference type="PANTHER" id="PTHR42996:SF1">
    <property type="entry name" value="PHOSPHATE-BINDING PROTEIN PSTS"/>
    <property type="match status" value="1"/>
</dbReference>
<evidence type="ECO:0000256" key="3">
    <source>
        <dbReference type="ARBA" id="ARBA00022592"/>
    </source>
</evidence>
<dbReference type="PIRSF" id="PIRSF002756">
    <property type="entry name" value="PstS"/>
    <property type="match status" value="1"/>
</dbReference>
<dbReference type="CDD" id="cd13565">
    <property type="entry name" value="PBP2_PstS"/>
    <property type="match status" value="1"/>
</dbReference>
<feature type="binding site" evidence="5">
    <location>
        <begin position="179"/>
        <end position="181"/>
    </location>
    <ligand>
        <name>phosphate</name>
        <dbReference type="ChEBI" id="CHEBI:43474"/>
    </ligand>
</feature>
<dbReference type="Proteomes" id="UP000281708">
    <property type="component" value="Unassembled WGS sequence"/>
</dbReference>
<dbReference type="InterPro" id="IPR005673">
    <property type="entry name" value="ABC_phos-bd_PstS"/>
</dbReference>
<feature type="domain" description="PBP" evidence="7">
    <location>
        <begin position="28"/>
        <end position="326"/>
    </location>
</feature>
<evidence type="ECO:0000259" key="7">
    <source>
        <dbReference type="Pfam" id="PF12849"/>
    </source>
</evidence>
<dbReference type="PANTHER" id="PTHR42996">
    <property type="entry name" value="PHOSPHATE-BINDING PROTEIN PSTS"/>
    <property type="match status" value="1"/>
</dbReference>
<dbReference type="Pfam" id="PF12849">
    <property type="entry name" value="PBP_like_2"/>
    <property type="match status" value="1"/>
</dbReference>
<dbReference type="InterPro" id="IPR050962">
    <property type="entry name" value="Phosphate-bind_PstS"/>
</dbReference>
<proteinExistence type="inferred from homology"/>
<dbReference type="NCBIfam" id="TIGR00975">
    <property type="entry name" value="3a0107s03"/>
    <property type="match status" value="1"/>
</dbReference>
<feature type="binding site" evidence="5">
    <location>
        <begin position="42"/>
        <end position="44"/>
    </location>
    <ligand>
        <name>phosphate</name>
        <dbReference type="ChEBI" id="CHEBI:43474"/>
    </ligand>
</feature>